<dbReference type="GO" id="GO:0061630">
    <property type="term" value="F:ubiquitin protein ligase activity"/>
    <property type="evidence" value="ECO:0007669"/>
    <property type="project" value="UniProtKB-EC"/>
</dbReference>
<dbReference type="InterPro" id="IPR002867">
    <property type="entry name" value="IBR_dom"/>
</dbReference>
<dbReference type="Gene3D" id="3.30.40.10">
    <property type="entry name" value="Zinc/RING finger domain, C3HC4 (zinc finger)"/>
    <property type="match status" value="1"/>
</dbReference>
<protein>
    <recommendedName>
        <fullName evidence="2">RBR-type E3 ubiquitin transferase</fullName>
        <ecNumber evidence="2">2.3.2.31</ecNumber>
    </recommendedName>
</protein>
<feature type="domain" description="RING-type" evidence="12">
    <location>
        <begin position="561"/>
        <end position="773"/>
    </location>
</feature>
<evidence type="ECO:0000313" key="14">
    <source>
        <dbReference type="EMBL" id="CAF4140052.1"/>
    </source>
</evidence>
<evidence type="ECO:0000256" key="1">
    <source>
        <dbReference type="ARBA" id="ARBA00001798"/>
    </source>
</evidence>
<feature type="compositionally biased region" description="Acidic residues" evidence="10">
    <location>
        <begin position="245"/>
        <end position="265"/>
    </location>
</feature>
<name>A0A817R491_9BILA</name>
<reference evidence="13" key="1">
    <citation type="submission" date="2021-02" db="EMBL/GenBank/DDBJ databases">
        <authorList>
            <person name="Nowell W R."/>
        </authorList>
    </citation>
    <scope>NUCLEOTIDE SEQUENCE</scope>
</reference>
<sequence length="944" mass="108401">MASNDNNDEKPNLRPTKRITAGGKSVFLHHNPRQPSNKSYIHAVWKNDNEKSADQKDPFGIDQPQVEYSLNKKQRWEILHDFHRNLPYQSSSSSDDELDVRSDSEQNGKNPRQKTKSVRQRFKNSQKTKYRLYELHNTEQQANCVSIASNTGPQRIQTPKKTYMQDQSSTAKLRNHPTAGVNAAGDNNRQLNTADVTYYAVVPPPREKQLVNIRRKHGTKAKRAVASTQRSKFTQVQGRMDIVEQLEDDNEQTTSDDGDDGDDEFITSTYTSQNPDKLQLTDFIPIVTTEDVIAVSTISENLVTVNKFDPKASRYYLDDIDGEKQAKKFHRQISREEKLYNRDKAVYLQTKNVPSKDNHHHGLMSLSFNPVLITKTSLTIDYLSKTYGKNFIHAQCYPTKYLICLTDRLKSYKWPNNFQLFPIYSVLNCYLVLVLNDEISSEENFTRVQVGFNMDLYAETIPLEFENSLATIYKINEIIERTIELITTLSFDTFKPIDAELSRRKIVKNDEDNELSDSEFLNKQIGRIRLLDKNPTQTETLIGNNQQLNNDVSTDDYELLKPDICTNCYRDMDETIPMTALKTCAHWLCDDCWRQYIENSIKRVGVVLCPEWNCCSLVDVGTMLSLANVRCVNIYERNLEKCLVNLSRSYVQCPAKSCSNIVQVIGSLGDNVRCRCGHRFCANCKQEAHFPATCSAYRIYMDEVFRNGDLISDYDAIVQVKGRNCVSCHSFIEKNGGCNHMTCSCGAQFCWTCTAYWKDHNATDGTFRCPKEAAPIQEEILAKHHSKSRRFYYNAISHRHQRIFQVQSKLNDNAKRLLGTIPLEKGTLLTSTHIKSQIDKRESVLRHLYEMVKYVEHIHRVCEFIAVAAEGYGNNPCEFHTALHPLEIIVFNMSQVLEGGRGYKAIEQIARLHESSEKIIERIRRAVTLRELRRTQPAAGYTTS</sequence>
<evidence type="ECO:0000256" key="3">
    <source>
        <dbReference type="ARBA" id="ARBA00022679"/>
    </source>
</evidence>
<dbReference type="PROSITE" id="PS51873">
    <property type="entry name" value="TRIAD"/>
    <property type="match status" value="1"/>
</dbReference>
<evidence type="ECO:0000259" key="11">
    <source>
        <dbReference type="PROSITE" id="PS50089"/>
    </source>
</evidence>
<evidence type="ECO:0000313" key="16">
    <source>
        <dbReference type="Proteomes" id="UP000663873"/>
    </source>
</evidence>
<evidence type="ECO:0000313" key="13">
    <source>
        <dbReference type="EMBL" id="CAF3223859.1"/>
    </source>
</evidence>
<evidence type="ECO:0000256" key="4">
    <source>
        <dbReference type="ARBA" id="ARBA00022723"/>
    </source>
</evidence>
<dbReference type="SUPFAM" id="SSF57850">
    <property type="entry name" value="RING/U-box"/>
    <property type="match status" value="3"/>
</dbReference>
<dbReference type="GO" id="GO:0008270">
    <property type="term" value="F:zinc ion binding"/>
    <property type="evidence" value="ECO:0007669"/>
    <property type="project" value="UniProtKB-KW"/>
</dbReference>
<organism evidence="13 15">
    <name type="scientific">Rotaria socialis</name>
    <dbReference type="NCBI Taxonomy" id="392032"/>
    <lineage>
        <taxon>Eukaryota</taxon>
        <taxon>Metazoa</taxon>
        <taxon>Spiralia</taxon>
        <taxon>Gnathifera</taxon>
        <taxon>Rotifera</taxon>
        <taxon>Eurotatoria</taxon>
        <taxon>Bdelloidea</taxon>
        <taxon>Philodinida</taxon>
        <taxon>Philodinidae</taxon>
        <taxon>Rotaria</taxon>
    </lineage>
</organism>
<keyword evidence="8" id="KW-0862">Zinc</keyword>
<comment type="catalytic activity">
    <reaction evidence="1">
        <text>[E2 ubiquitin-conjugating enzyme]-S-ubiquitinyl-L-cysteine + [acceptor protein]-L-lysine = [E2 ubiquitin-conjugating enzyme]-L-cysteine + [acceptor protein]-N(6)-ubiquitinyl-L-lysine.</text>
        <dbReference type="EC" id="2.3.2.31"/>
    </reaction>
</comment>
<dbReference type="Pfam" id="PF01485">
    <property type="entry name" value="IBR"/>
    <property type="match status" value="1"/>
</dbReference>
<feature type="compositionally biased region" description="Basic residues" evidence="10">
    <location>
        <begin position="111"/>
        <end position="125"/>
    </location>
</feature>
<evidence type="ECO:0000259" key="12">
    <source>
        <dbReference type="PROSITE" id="PS51873"/>
    </source>
</evidence>
<dbReference type="OrthoDB" id="1431934at2759"/>
<feature type="region of interest" description="Disordered" evidence="10">
    <location>
        <begin position="1"/>
        <end position="62"/>
    </location>
</feature>
<comment type="caution">
    <text evidence="13">The sequence shown here is derived from an EMBL/GenBank/DDBJ whole genome shotgun (WGS) entry which is preliminary data.</text>
</comment>
<keyword evidence="5" id="KW-0677">Repeat</keyword>
<evidence type="ECO:0000256" key="8">
    <source>
        <dbReference type="ARBA" id="ARBA00022833"/>
    </source>
</evidence>
<dbReference type="EC" id="2.3.2.31" evidence="2"/>
<dbReference type="SMART" id="SM00647">
    <property type="entry name" value="IBR"/>
    <property type="match status" value="2"/>
</dbReference>
<evidence type="ECO:0000256" key="9">
    <source>
        <dbReference type="PROSITE-ProRule" id="PRU00175"/>
    </source>
</evidence>
<feature type="region of interest" description="Disordered" evidence="10">
    <location>
        <begin position="87"/>
        <end position="125"/>
    </location>
</feature>
<dbReference type="EMBL" id="CAJNXB010002212">
    <property type="protein sequence ID" value="CAF3223859.1"/>
    <property type="molecule type" value="Genomic_DNA"/>
</dbReference>
<feature type="domain" description="RING-type" evidence="11">
    <location>
        <begin position="565"/>
        <end position="610"/>
    </location>
</feature>
<proteinExistence type="predicted"/>
<dbReference type="InterPro" id="IPR013083">
    <property type="entry name" value="Znf_RING/FYVE/PHD"/>
</dbReference>
<accession>A0A817R491</accession>
<evidence type="ECO:0000256" key="6">
    <source>
        <dbReference type="ARBA" id="ARBA00022771"/>
    </source>
</evidence>
<dbReference type="InterPro" id="IPR044066">
    <property type="entry name" value="TRIAD_supradom"/>
</dbReference>
<dbReference type="InterPro" id="IPR031127">
    <property type="entry name" value="E3_UB_ligase_RBR"/>
</dbReference>
<keyword evidence="6 9" id="KW-0863">Zinc-finger</keyword>
<evidence type="ECO:0000313" key="15">
    <source>
        <dbReference type="Proteomes" id="UP000663825"/>
    </source>
</evidence>
<dbReference type="Proteomes" id="UP000663825">
    <property type="component" value="Unassembled WGS sequence"/>
</dbReference>
<dbReference type="Gene3D" id="1.20.120.1750">
    <property type="match status" value="1"/>
</dbReference>
<dbReference type="InterPro" id="IPR001841">
    <property type="entry name" value="Znf_RING"/>
</dbReference>
<keyword evidence="16" id="KW-1185">Reference proteome</keyword>
<keyword evidence="4" id="KW-0479">Metal-binding</keyword>
<dbReference type="PROSITE" id="PS50089">
    <property type="entry name" value="ZF_RING_2"/>
    <property type="match status" value="1"/>
</dbReference>
<dbReference type="Pfam" id="PF22191">
    <property type="entry name" value="IBR_1"/>
    <property type="match status" value="1"/>
</dbReference>
<dbReference type="EMBL" id="CAJOBP010000201">
    <property type="protein sequence ID" value="CAF4140052.1"/>
    <property type="molecule type" value="Genomic_DNA"/>
</dbReference>
<dbReference type="Proteomes" id="UP000663873">
    <property type="component" value="Unassembled WGS sequence"/>
</dbReference>
<feature type="region of interest" description="Disordered" evidence="10">
    <location>
        <begin position="245"/>
        <end position="271"/>
    </location>
</feature>
<feature type="compositionally biased region" description="Basic and acidic residues" evidence="10">
    <location>
        <begin position="45"/>
        <end position="59"/>
    </location>
</feature>
<keyword evidence="3" id="KW-0808">Transferase</keyword>
<keyword evidence="7" id="KW-0833">Ubl conjugation pathway</keyword>
<evidence type="ECO:0000256" key="10">
    <source>
        <dbReference type="SAM" id="MobiDB-lite"/>
    </source>
</evidence>
<dbReference type="PANTHER" id="PTHR11685">
    <property type="entry name" value="RBR FAMILY RING FINGER AND IBR DOMAIN-CONTAINING"/>
    <property type="match status" value="1"/>
</dbReference>
<dbReference type="AlphaFoldDB" id="A0A817R491"/>
<evidence type="ECO:0000256" key="7">
    <source>
        <dbReference type="ARBA" id="ARBA00022786"/>
    </source>
</evidence>
<gene>
    <name evidence="13" type="ORF">TIS948_LOCUS13761</name>
    <name evidence="14" type="ORF">UJA718_LOCUS2837</name>
</gene>
<dbReference type="GO" id="GO:0016567">
    <property type="term" value="P:protein ubiquitination"/>
    <property type="evidence" value="ECO:0007669"/>
    <property type="project" value="InterPro"/>
</dbReference>
<evidence type="ECO:0000256" key="5">
    <source>
        <dbReference type="ARBA" id="ARBA00022737"/>
    </source>
</evidence>
<evidence type="ECO:0000256" key="2">
    <source>
        <dbReference type="ARBA" id="ARBA00012251"/>
    </source>
</evidence>